<evidence type="ECO:0000313" key="6">
    <source>
        <dbReference type="EMBL" id="CAG8419854.1"/>
    </source>
</evidence>
<keyword evidence="1" id="KW-0479">Metal-binding</keyword>
<dbReference type="OrthoDB" id="4664297at2759"/>
<dbReference type="GO" id="GO:0008270">
    <property type="term" value="F:zinc ion binding"/>
    <property type="evidence" value="ECO:0007669"/>
    <property type="project" value="UniProtKB-KW"/>
</dbReference>
<proteinExistence type="predicted"/>
<keyword evidence="7" id="KW-1185">Reference proteome</keyword>
<dbReference type="AlphaFoldDB" id="A0A9W4JU12"/>
<sequence length="672" mass="75573">MQHKEDIGWLDIGKQQNSRLAVVENRRLKDIISQLEKPEEQYPSLCAFIGGPFKDHALQKLYPWNNIRRHVSDYKVRLRYDVSSLGCRQPILFVDGDIIQKDRKSPLKQLGAGAGHPIFWECGSAQFLLLVLWARLVFLFTDVICIFIDDYPESSQILELLTTFSQGRSTDPMSSKILPRLILISGESQANNDSEPQGILVHRKLLEPGLTSVYEAFSEITTLRLGSYEVSDTGRYEPLRSLVGQELSSMRALRKKHLGQPNGKQLVDLFQAAFQHVLVDFESRFNLLQATRTVYKVSNQITPNVSHYLQICSTAGLDAAQIIPTIASAVLMDHYVPGMLRLDPCLVFRAFYRSAIVEAYRERANHWPDRQPEEQVGELEAQLLQLFESLTETNRTPVELRKNQLAAQSGWICRIRSNRICLYCLFQNAQHVLGCGHTLCDRCAHIFGTPSVGIEYEFTIRGCIYCLYQRPLIASVLPPTMSPSVLAIDGGGVRGVIPLEFLLLVHEHLHPCRIQDVVDLALGTSSGGLIVIGLSIMSWNIATCSEIFDNLARRIFHKRRRSPLALFNFVDQNGSVLGNLSKWIHWLLHDSCYDAKTFDDALKGVFGDNRLMFGSSRDDPRGSLRSNSKVGVVTTSISRETGAFVIGNFNTTGDREDKAGKVELRIPAKDSL</sequence>
<name>A0A9W4JU12_9EURO</name>
<dbReference type="Pfam" id="PF01734">
    <property type="entry name" value="Patatin"/>
    <property type="match status" value="1"/>
</dbReference>
<comment type="caution">
    <text evidence="6">The sequence shown here is derived from an EMBL/GenBank/DDBJ whole genome shotgun (WGS) entry which is preliminary data.</text>
</comment>
<dbReference type="InterPro" id="IPR016035">
    <property type="entry name" value="Acyl_Trfase/lysoPLipase"/>
</dbReference>
<evidence type="ECO:0000256" key="4">
    <source>
        <dbReference type="ARBA" id="ARBA00023098"/>
    </source>
</evidence>
<accession>A0A9W4JU12</accession>
<reference evidence="6" key="1">
    <citation type="submission" date="2021-07" db="EMBL/GenBank/DDBJ databases">
        <authorList>
            <person name="Branca A.L. A."/>
        </authorList>
    </citation>
    <scope>NUCLEOTIDE SEQUENCE</scope>
</reference>
<dbReference type="GO" id="GO:0016020">
    <property type="term" value="C:membrane"/>
    <property type="evidence" value="ECO:0007669"/>
    <property type="project" value="TreeGrafter"/>
</dbReference>
<evidence type="ECO:0000256" key="2">
    <source>
        <dbReference type="ARBA" id="ARBA00022771"/>
    </source>
</evidence>
<organism evidence="6 7">
    <name type="scientific">Penicillium salamii</name>
    <dbReference type="NCBI Taxonomy" id="1612424"/>
    <lineage>
        <taxon>Eukaryota</taxon>
        <taxon>Fungi</taxon>
        <taxon>Dikarya</taxon>
        <taxon>Ascomycota</taxon>
        <taxon>Pezizomycotina</taxon>
        <taxon>Eurotiomycetes</taxon>
        <taxon>Eurotiomycetidae</taxon>
        <taxon>Eurotiales</taxon>
        <taxon>Aspergillaceae</taxon>
        <taxon>Penicillium</taxon>
    </lineage>
</organism>
<dbReference type="InterPro" id="IPR002641">
    <property type="entry name" value="PNPLA_dom"/>
</dbReference>
<dbReference type="GO" id="GO:0047499">
    <property type="term" value="F:calcium-independent phospholipase A2 activity"/>
    <property type="evidence" value="ECO:0007669"/>
    <property type="project" value="TreeGrafter"/>
</dbReference>
<dbReference type="PROSITE" id="PS00518">
    <property type="entry name" value="ZF_RING_1"/>
    <property type="match status" value="1"/>
</dbReference>
<dbReference type="GO" id="GO:0019369">
    <property type="term" value="P:arachidonate metabolic process"/>
    <property type="evidence" value="ECO:0007669"/>
    <property type="project" value="TreeGrafter"/>
</dbReference>
<dbReference type="GO" id="GO:0046486">
    <property type="term" value="P:glycerolipid metabolic process"/>
    <property type="evidence" value="ECO:0007669"/>
    <property type="project" value="UniProtKB-ARBA"/>
</dbReference>
<gene>
    <name evidence="6" type="ORF">PSALAMII_LOCUS9736</name>
</gene>
<feature type="domain" description="PNPLA" evidence="5">
    <location>
        <begin position="486"/>
        <end position="621"/>
    </location>
</feature>
<dbReference type="SUPFAM" id="SSF52151">
    <property type="entry name" value="FabD/lysophospholipase-like"/>
    <property type="match status" value="1"/>
</dbReference>
<keyword evidence="3" id="KW-0862">Zinc</keyword>
<evidence type="ECO:0000256" key="1">
    <source>
        <dbReference type="ARBA" id="ARBA00022723"/>
    </source>
</evidence>
<keyword evidence="4" id="KW-0443">Lipid metabolism</keyword>
<dbReference type="InterPro" id="IPR017907">
    <property type="entry name" value="Znf_RING_CS"/>
</dbReference>
<dbReference type="PANTHER" id="PTHR24185:SF8">
    <property type="entry name" value="PNPLA DOMAIN-CONTAINING PROTEIN"/>
    <property type="match status" value="1"/>
</dbReference>
<dbReference type="Proteomes" id="UP001152649">
    <property type="component" value="Unassembled WGS sequence"/>
</dbReference>
<dbReference type="PANTHER" id="PTHR24185">
    <property type="entry name" value="CALCIUM-INDEPENDENT PHOSPHOLIPASE A2-GAMMA"/>
    <property type="match status" value="1"/>
</dbReference>
<keyword evidence="2" id="KW-0863">Zinc-finger</keyword>
<evidence type="ECO:0000259" key="5">
    <source>
        <dbReference type="Pfam" id="PF01734"/>
    </source>
</evidence>
<dbReference type="EMBL" id="CAJVPG010000439">
    <property type="protein sequence ID" value="CAG8419854.1"/>
    <property type="molecule type" value="Genomic_DNA"/>
</dbReference>
<evidence type="ECO:0000256" key="3">
    <source>
        <dbReference type="ARBA" id="ARBA00022833"/>
    </source>
</evidence>
<protein>
    <recommendedName>
        <fullName evidence="5">PNPLA domain-containing protein</fullName>
    </recommendedName>
</protein>
<dbReference type="Gene3D" id="3.40.1090.10">
    <property type="entry name" value="Cytosolic phospholipase A2 catalytic domain"/>
    <property type="match status" value="1"/>
</dbReference>
<evidence type="ECO:0000313" key="7">
    <source>
        <dbReference type="Proteomes" id="UP001152649"/>
    </source>
</evidence>